<dbReference type="Pfam" id="PF02580">
    <property type="entry name" value="Tyr_Deacylase"/>
    <property type="match status" value="1"/>
</dbReference>
<dbReference type="HAMAP" id="MF_00518">
    <property type="entry name" value="Deacylase_Dtd"/>
    <property type="match status" value="1"/>
</dbReference>
<dbReference type="InterPro" id="IPR023509">
    <property type="entry name" value="DTD-like_sf"/>
</dbReference>
<keyword evidence="2" id="KW-0378">Hydrolase</keyword>
<comment type="similarity">
    <text evidence="1">Belongs to the DTD family.</text>
</comment>
<gene>
    <name evidence="2" type="primary">dtd_24</name>
    <name evidence="2" type="ORF">SDC9_82841</name>
</gene>
<dbReference type="GO" id="GO:0051500">
    <property type="term" value="F:D-tyrosyl-tRNA(Tyr) deacylase activity"/>
    <property type="evidence" value="ECO:0007669"/>
    <property type="project" value="TreeGrafter"/>
</dbReference>
<dbReference type="NCBIfam" id="TIGR00256">
    <property type="entry name" value="D-aminoacyl-tRNA deacylase"/>
    <property type="match status" value="1"/>
</dbReference>
<evidence type="ECO:0000313" key="2">
    <source>
        <dbReference type="EMBL" id="MPM36246.1"/>
    </source>
</evidence>
<dbReference type="CDD" id="cd00563">
    <property type="entry name" value="Dtyr_deacylase"/>
    <property type="match status" value="1"/>
</dbReference>
<dbReference type="GO" id="GO:0005737">
    <property type="term" value="C:cytoplasm"/>
    <property type="evidence" value="ECO:0007669"/>
    <property type="project" value="InterPro"/>
</dbReference>
<accession>A0A644Z5V4</accession>
<protein>
    <submittedName>
        <fullName evidence="2">D-aminoacyl-tRNA deacylase</fullName>
        <ecNumber evidence="2">3.1.1.96</ecNumber>
    </submittedName>
</protein>
<dbReference type="SUPFAM" id="SSF69500">
    <property type="entry name" value="DTD-like"/>
    <property type="match status" value="1"/>
</dbReference>
<reference evidence="2" key="1">
    <citation type="submission" date="2019-08" db="EMBL/GenBank/DDBJ databases">
        <authorList>
            <person name="Kucharzyk K."/>
            <person name="Murdoch R.W."/>
            <person name="Higgins S."/>
            <person name="Loffler F."/>
        </authorList>
    </citation>
    <scope>NUCLEOTIDE SEQUENCE</scope>
</reference>
<dbReference type="PANTHER" id="PTHR10472">
    <property type="entry name" value="D-TYROSYL-TRNA TYR DEACYLASE"/>
    <property type="match status" value="1"/>
</dbReference>
<proteinExistence type="inferred from homology"/>
<evidence type="ECO:0000256" key="1">
    <source>
        <dbReference type="ARBA" id="ARBA00009673"/>
    </source>
</evidence>
<name>A0A644Z5V4_9ZZZZ</name>
<dbReference type="InterPro" id="IPR003732">
    <property type="entry name" value="Daa-tRNA_deacyls_DTD"/>
</dbReference>
<comment type="caution">
    <text evidence="2">The sequence shown here is derived from an EMBL/GenBank/DDBJ whole genome shotgun (WGS) entry which is preliminary data.</text>
</comment>
<dbReference type="AlphaFoldDB" id="A0A644Z5V4"/>
<sequence>MRVVIQRVNHASVQIDGQLFSSIQKGLLLLVGFTHGDTEKSCEKIANKISTLRIFEDAEGKLNRSLIEVDGALLSVSQFTLYANCRKGRRPSFEAALLPEAASELYHYFNTCLTASGLSVRTGVFQADMKIELENDGPVTIILDSEQL</sequence>
<dbReference type="Gene3D" id="3.50.80.10">
    <property type="entry name" value="D-tyrosyl-tRNA(Tyr) deacylase"/>
    <property type="match status" value="1"/>
</dbReference>
<dbReference type="EMBL" id="VSSQ01007545">
    <property type="protein sequence ID" value="MPM36246.1"/>
    <property type="molecule type" value="Genomic_DNA"/>
</dbReference>
<organism evidence="2">
    <name type="scientific">bioreactor metagenome</name>
    <dbReference type="NCBI Taxonomy" id="1076179"/>
    <lineage>
        <taxon>unclassified sequences</taxon>
        <taxon>metagenomes</taxon>
        <taxon>ecological metagenomes</taxon>
    </lineage>
</organism>
<dbReference type="EC" id="3.1.1.96" evidence="2"/>
<dbReference type="PANTHER" id="PTHR10472:SF5">
    <property type="entry name" value="D-AMINOACYL-TRNA DEACYLASE 1"/>
    <property type="match status" value="1"/>
</dbReference>
<dbReference type="FunFam" id="3.50.80.10:FF:000001">
    <property type="entry name" value="D-aminoacyl-tRNA deacylase"/>
    <property type="match status" value="1"/>
</dbReference>